<feature type="active site" description="Proton donor" evidence="2">
    <location>
        <position position="63"/>
    </location>
</feature>
<dbReference type="OrthoDB" id="416253at2759"/>
<organism evidence="6">
    <name type="scientific">Mytilinidion resinicola</name>
    <dbReference type="NCBI Taxonomy" id="574789"/>
    <lineage>
        <taxon>Eukaryota</taxon>
        <taxon>Fungi</taxon>
        <taxon>Dikarya</taxon>
        <taxon>Ascomycota</taxon>
        <taxon>Pezizomycotina</taxon>
        <taxon>Dothideomycetes</taxon>
        <taxon>Pleosporomycetidae</taxon>
        <taxon>Mytilinidiales</taxon>
        <taxon>Mytilinidiaceae</taxon>
        <taxon>Mytilinidion</taxon>
    </lineage>
</organism>
<evidence type="ECO:0000256" key="1">
    <source>
        <dbReference type="ARBA" id="ARBA00023002"/>
    </source>
</evidence>
<dbReference type="RefSeq" id="XP_033580677.1">
    <property type="nucleotide sequence ID" value="XM_033719174.1"/>
</dbReference>
<evidence type="ECO:0000256" key="2">
    <source>
        <dbReference type="PIRSR" id="PIRSR000097-1"/>
    </source>
</evidence>
<dbReference type="GeneID" id="54460067"/>
<dbReference type="FunFam" id="3.20.20.100:FF:000002">
    <property type="entry name" value="2,5-diketo-D-gluconic acid reductase A"/>
    <property type="match status" value="1"/>
</dbReference>
<dbReference type="PROSITE" id="PS00063">
    <property type="entry name" value="ALDOKETO_REDUCTASE_3"/>
    <property type="match status" value="1"/>
</dbReference>
<dbReference type="PIRSF" id="PIRSF000097">
    <property type="entry name" value="AKR"/>
    <property type="match status" value="1"/>
</dbReference>
<evidence type="ECO:0000259" key="5">
    <source>
        <dbReference type="Pfam" id="PF00248"/>
    </source>
</evidence>
<feature type="binding site" evidence="3">
    <location>
        <position position="126"/>
    </location>
    <ligand>
        <name>substrate</name>
    </ligand>
</feature>
<dbReference type="GO" id="GO:0016616">
    <property type="term" value="F:oxidoreductase activity, acting on the CH-OH group of donors, NAD or NADP as acceptor"/>
    <property type="evidence" value="ECO:0007669"/>
    <property type="project" value="UniProtKB-ARBA"/>
</dbReference>
<reference evidence="8" key="3">
    <citation type="submission" date="2025-04" db="UniProtKB">
        <authorList>
            <consortium name="RefSeq"/>
        </authorList>
    </citation>
    <scope>IDENTIFICATION</scope>
    <source>
        <strain evidence="8">CBS 304.34</strain>
    </source>
</reference>
<dbReference type="Pfam" id="PF00248">
    <property type="entry name" value="Aldo_ket_red"/>
    <property type="match status" value="1"/>
</dbReference>
<keyword evidence="7" id="KW-1185">Reference proteome</keyword>
<protein>
    <submittedName>
        <fullName evidence="6 8">Aldo/keto reductase</fullName>
    </submittedName>
</protein>
<dbReference type="InterPro" id="IPR023210">
    <property type="entry name" value="NADP_OxRdtase_dom"/>
</dbReference>
<dbReference type="PROSITE" id="PS00798">
    <property type="entry name" value="ALDOKETO_REDUCTASE_1"/>
    <property type="match status" value="1"/>
</dbReference>
<gene>
    <name evidence="6 8" type="ORF">BDZ99DRAFT_459485</name>
</gene>
<proteinExistence type="predicted"/>
<dbReference type="InterPro" id="IPR036812">
    <property type="entry name" value="NAD(P)_OxRdtase_dom_sf"/>
</dbReference>
<dbReference type="PANTHER" id="PTHR11732">
    <property type="entry name" value="ALDO/KETO REDUCTASE"/>
    <property type="match status" value="1"/>
</dbReference>
<evidence type="ECO:0000313" key="8">
    <source>
        <dbReference type="RefSeq" id="XP_033580677.1"/>
    </source>
</evidence>
<dbReference type="EMBL" id="MU003695">
    <property type="protein sequence ID" value="KAF2813713.1"/>
    <property type="molecule type" value="Genomic_DNA"/>
</dbReference>
<dbReference type="Gene3D" id="3.20.20.100">
    <property type="entry name" value="NADP-dependent oxidoreductase domain"/>
    <property type="match status" value="1"/>
</dbReference>
<reference evidence="8" key="2">
    <citation type="submission" date="2020-04" db="EMBL/GenBank/DDBJ databases">
        <authorList>
            <consortium name="NCBI Genome Project"/>
        </authorList>
    </citation>
    <scope>NUCLEOTIDE SEQUENCE</scope>
    <source>
        <strain evidence="8">CBS 304.34</strain>
    </source>
</reference>
<feature type="domain" description="NADP-dependent oxidoreductase" evidence="5">
    <location>
        <begin position="28"/>
        <end position="308"/>
    </location>
</feature>
<dbReference type="AlphaFoldDB" id="A0A6A6YZ45"/>
<evidence type="ECO:0000256" key="4">
    <source>
        <dbReference type="PIRSR" id="PIRSR000097-3"/>
    </source>
</evidence>
<dbReference type="PRINTS" id="PR00069">
    <property type="entry name" value="ALDKETRDTASE"/>
</dbReference>
<evidence type="ECO:0000313" key="7">
    <source>
        <dbReference type="Proteomes" id="UP000504636"/>
    </source>
</evidence>
<dbReference type="Proteomes" id="UP000504636">
    <property type="component" value="Unplaced"/>
</dbReference>
<name>A0A6A6YZ45_9PEZI</name>
<dbReference type="InterPro" id="IPR018170">
    <property type="entry name" value="Aldo/ket_reductase_CS"/>
</dbReference>
<sequence>MAIHPSTTPSPTIPKAFTLNTGASIPSISFGTFANDGAQGSSYTATLHALESGYRHLDCAWFYQNEAEVGDALHDFLAKTPSVQRSDIFICTKVWNHLHEPAGVEWSLKSSLSKLRVDYVDLFLVHWPIAAEKVAEGDTFMPKIGADGKYVINKPLTENPAPTWRKMEELYDSGLAKAVGVSNWTIKGLEQLLGYARVKPAVNQIEIHPFLPNVELVEWCLAHGILPAAYSPLGSQDQVPSTGEKVRTNKDLIKTAEKQGATLAQCLLAWGLKRGYVVLPKSATPSRIESNLKVAELGDEGFEAIERVARGRRTRFVNMKDTFGWDVWPEESQSA</sequence>
<reference evidence="6 8" key="1">
    <citation type="journal article" date="2020" name="Stud. Mycol.">
        <title>101 Dothideomycetes genomes: a test case for predicting lifestyles and emergence of pathogens.</title>
        <authorList>
            <person name="Haridas S."/>
            <person name="Albert R."/>
            <person name="Binder M."/>
            <person name="Bloem J."/>
            <person name="Labutti K."/>
            <person name="Salamov A."/>
            <person name="Andreopoulos B."/>
            <person name="Baker S."/>
            <person name="Barry K."/>
            <person name="Bills G."/>
            <person name="Bluhm B."/>
            <person name="Cannon C."/>
            <person name="Castanera R."/>
            <person name="Culley D."/>
            <person name="Daum C."/>
            <person name="Ezra D."/>
            <person name="Gonzalez J."/>
            <person name="Henrissat B."/>
            <person name="Kuo A."/>
            <person name="Liang C."/>
            <person name="Lipzen A."/>
            <person name="Lutzoni F."/>
            <person name="Magnuson J."/>
            <person name="Mondo S."/>
            <person name="Nolan M."/>
            <person name="Ohm R."/>
            <person name="Pangilinan J."/>
            <person name="Park H.-J."/>
            <person name="Ramirez L."/>
            <person name="Alfaro M."/>
            <person name="Sun H."/>
            <person name="Tritt A."/>
            <person name="Yoshinaga Y."/>
            <person name="Zwiers L.-H."/>
            <person name="Turgeon B."/>
            <person name="Goodwin S."/>
            <person name="Spatafora J."/>
            <person name="Crous P."/>
            <person name="Grigoriev I."/>
        </authorList>
    </citation>
    <scope>NUCLEOTIDE SEQUENCE</scope>
    <source>
        <strain evidence="6 8">CBS 304.34</strain>
    </source>
</reference>
<feature type="site" description="Lowers pKa of active site Tyr" evidence="4">
    <location>
        <position position="93"/>
    </location>
</feature>
<dbReference type="SUPFAM" id="SSF51430">
    <property type="entry name" value="NAD(P)-linked oxidoreductase"/>
    <property type="match status" value="1"/>
</dbReference>
<dbReference type="InterPro" id="IPR020471">
    <property type="entry name" value="AKR"/>
</dbReference>
<evidence type="ECO:0000313" key="6">
    <source>
        <dbReference type="EMBL" id="KAF2813713.1"/>
    </source>
</evidence>
<accession>A0A6A6YZ45</accession>
<keyword evidence="1" id="KW-0560">Oxidoreductase</keyword>
<evidence type="ECO:0000256" key="3">
    <source>
        <dbReference type="PIRSR" id="PIRSR000097-2"/>
    </source>
</evidence>